<dbReference type="Gene3D" id="2.60.40.1120">
    <property type="entry name" value="Carboxypeptidase-like, regulatory domain"/>
    <property type="match status" value="1"/>
</dbReference>
<accession>A0A2S7WAF3</accession>
<dbReference type="Gene3D" id="2.40.170.20">
    <property type="entry name" value="TonB-dependent receptor, beta-barrel domain"/>
    <property type="match status" value="1"/>
</dbReference>
<dbReference type="Gene3D" id="2.170.130.10">
    <property type="entry name" value="TonB-dependent receptor, plug domain"/>
    <property type="match status" value="1"/>
</dbReference>
<organism evidence="12 13">
    <name type="scientific">Polaribacter gangjinensis</name>
    <dbReference type="NCBI Taxonomy" id="574710"/>
    <lineage>
        <taxon>Bacteria</taxon>
        <taxon>Pseudomonadati</taxon>
        <taxon>Bacteroidota</taxon>
        <taxon>Flavobacteriia</taxon>
        <taxon>Flavobacteriales</taxon>
        <taxon>Flavobacteriaceae</taxon>
    </lineage>
</organism>
<proteinExistence type="inferred from homology"/>
<keyword evidence="7 8" id="KW-0998">Cell outer membrane</keyword>
<dbReference type="InterPro" id="IPR039426">
    <property type="entry name" value="TonB-dep_rcpt-like"/>
</dbReference>
<evidence type="ECO:0000256" key="1">
    <source>
        <dbReference type="ARBA" id="ARBA00004571"/>
    </source>
</evidence>
<evidence type="ECO:0000256" key="2">
    <source>
        <dbReference type="ARBA" id="ARBA00022448"/>
    </source>
</evidence>
<evidence type="ECO:0000256" key="4">
    <source>
        <dbReference type="ARBA" id="ARBA00022692"/>
    </source>
</evidence>
<dbReference type="Pfam" id="PF13715">
    <property type="entry name" value="CarbopepD_reg_2"/>
    <property type="match status" value="1"/>
</dbReference>
<evidence type="ECO:0000256" key="7">
    <source>
        <dbReference type="ARBA" id="ARBA00023237"/>
    </source>
</evidence>
<dbReference type="InterPro" id="IPR036942">
    <property type="entry name" value="Beta-barrel_TonB_sf"/>
</dbReference>
<protein>
    <recommendedName>
        <fullName evidence="14">SusC/RagA family TonB-linked outer membrane protein</fullName>
    </recommendedName>
</protein>
<evidence type="ECO:0000256" key="6">
    <source>
        <dbReference type="ARBA" id="ARBA00023136"/>
    </source>
</evidence>
<dbReference type="RefSeq" id="WP_105045759.1">
    <property type="nucleotide sequence ID" value="NZ_CP150662.1"/>
</dbReference>
<dbReference type="NCBIfam" id="TIGR04057">
    <property type="entry name" value="SusC_RagA_signa"/>
    <property type="match status" value="1"/>
</dbReference>
<keyword evidence="6 8" id="KW-0472">Membrane</keyword>
<dbReference type="NCBIfam" id="TIGR04056">
    <property type="entry name" value="OMP_RagA_SusC"/>
    <property type="match status" value="1"/>
</dbReference>
<dbReference type="Pfam" id="PF00593">
    <property type="entry name" value="TonB_dep_Rec_b-barrel"/>
    <property type="match status" value="1"/>
</dbReference>
<evidence type="ECO:0000256" key="3">
    <source>
        <dbReference type="ARBA" id="ARBA00022452"/>
    </source>
</evidence>
<evidence type="ECO:0008006" key="14">
    <source>
        <dbReference type="Google" id="ProtNLM"/>
    </source>
</evidence>
<dbReference type="SUPFAM" id="SSF56935">
    <property type="entry name" value="Porins"/>
    <property type="match status" value="1"/>
</dbReference>
<dbReference type="OrthoDB" id="9768177at2"/>
<dbReference type="InterPro" id="IPR023997">
    <property type="entry name" value="TonB-dep_OMP_SusC/RagA_CS"/>
</dbReference>
<dbReference type="EMBL" id="MSCL01000001">
    <property type="protein sequence ID" value="PQJ74609.1"/>
    <property type="molecule type" value="Genomic_DNA"/>
</dbReference>
<evidence type="ECO:0000256" key="9">
    <source>
        <dbReference type="RuleBase" id="RU003357"/>
    </source>
</evidence>
<reference evidence="12 13" key="1">
    <citation type="submission" date="2016-12" db="EMBL/GenBank/DDBJ databases">
        <title>Trade-off between light-utilization and light-protection in marine flavobacteria.</title>
        <authorList>
            <person name="Kumagai Y."/>
            <person name="Yoshizawa S."/>
            <person name="Kogure K."/>
            <person name="Iwasaki W."/>
        </authorList>
    </citation>
    <scope>NUCLEOTIDE SEQUENCE [LARGE SCALE GENOMIC DNA]</scope>
    <source>
        <strain evidence="12 13">KCTC 22729</strain>
    </source>
</reference>
<evidence type="ECO:0000256" key="5">
    <source>
        <dbReference type="ARBA" id="ARBA00023077"/>
    </source>
</evidence>
<dbReference type="GO" id="GO:0009279">
    <property type="term" value="C:cell outer membrane"/>
    <property type="evidence" value="ECO:0007669"/>
    <property type="project" value="UniProtKB-SubCell"/>
</dbReference>
<keyword evidence="13" id="KW-1185">Reference proteome</keyword>
<dbReference type="InterPro" id="IPR023996">
    <property type="entry name" value="TonB-dep_OMP_SusC/RagA"/>
</dbReference>
<sequence>MKKVIRMRVHHSFPLNLTTKMRITTLLLILISLFQVYATDLYSQKTKVTLDLENVSLETVFNKIESETTFKFIYKDKEIDYQRKTTIKAKNEMLSDVLKKLFSNSSIVFSVTGNQIILKSKETTVIVPPILDNNIQPIKISGIITDENDIPLPGASVLIKGTTKGIQTDFDGKFSLEIDNENTILVVSFLGYSSKEIAIGKETFFKVVLKEDASQLDEIVVVGYGAVKKANLTGAIESINERQIANNIGTNTSQILQGVAPNLNVTLSNGGINEEADINIRGIGSINGGNPLILIDGIQGNLNRINPRDIESISVLKDAASASIYGARAAFGVILITTKGAKSGDIKVNYNTNFGWSSPTIRTDNFITDGLDWARLSDKLSLLENSSTYLGYTQEDYDYLEARRLDPTLPSVLIKTVNGAERYVHYGNTDWWNTMFSNMQASQEHNVSLSGGNEKMKFYLSGRYYARDGIYKINKDVLNTYNIRAKIEAKPNKWLNVSNSINLFSKNYTEPATNARNVSGASNSEDWRKFTYHASPLYLPRNPDGSLIIRGAYTNNRDIADGTFADLLYGKSGAEENDFEVFNTSTVSINIIEGLEVKADYSFRNRSQSEWVRIISTPFTNQPNGAGIELYKENTQIYKELERRSLYQAINAYVDYTFNPIENHTLTALVGYNQEWETFKRNIASRNGNLSDNLNSFNLATGTNIFLNSVEEEWAIRAGFYRFKYNISDKYLIEFNGRFDLSSRFPSNNRLGFFPSTSAAWKISEEKFWTKFKPYIDNLKLRASFGSLGNQNVGAYDYISSLSINQSNYIVDDARINYFSSPNPVSSNFTWEKSETLNFGIDFSSFNNKFSTSFDWYTRDIKDMLTQGAQLPSVFGANEPDENAADLRTKGFELSIKWRDQFEIGTKPFKYNLAFSLGDSRTHITKFDNPNGDFQQFYIGQEVGEIWGYTVEGFFQTDDEYLNHADQTRVNERIRNNYLINHPVAGDIKFADLNGDGIISSGDRTLNNPGDLRRIGNTNPRYNYNFVIGAEFGGFDLNIFAQGIMQRDWNPGTDNGFFWGPFSRQYNNFYPKSIESMAWTPENPTAYFPRLAVYAERGGPYEGAQLGVNSDKYLQNAAYLRIKNITLGYTLPDNIAKKLHVSSLRLYATGTNLFTFSPLYKNNPDRTVDPEQLGNGNDYPFTKTYVFGLDIKL</sequence>
<dbReference type="Gene3D" id="3.55.50.30">
    <property type="match status" value="1"/>
</dbReference>
<evidence type="ECO:0000313" key="12">
    <source>
        <dbReference type="EMBL" id="PQJ74609.1"/>
    </source>
</evidence>
<dbReference type="InterPro" id="IPR008969">
    <property type="entry name" value="CarboxyPept-like_regulatory"/>
</dbReference>
<feature type="domain" description="TonB-dependent receptor plug" evidence="11">
    <location>
        <begin position="229"/>
        <end position="333"/>
    </location>
</feature>
<keyword evidence="3 8" id="KW-1134">Transmembrane beta strand</keyword>
<comment type="similarity">
    <text evidence="8 9">Belongs to the TonB-dependent receptor family.</text>
</comment>
<evidence type="ECO:0000256" key="8">
    <source>
        <dbReference type="PROSITE-ProRule" id="PRU01360"/>
    </source>
</evidence>
<dbReference type="InterPro" id="IPR012910">
    <property type="entry name" value="Plug_dom"/>
</dbReference>
<dbReference type="InterPro" id="IPR000531">
    <property type="entry name" value="Beta-barrel_TonB"/>
</dbReference>
<dbReference type="AlphaFoldDB" id="A0A2S7WAF3"/>
<feature type="domain" description="TonB-dependent receptor-like beta-barrel" evidence="10">
    <location>
        <begin position="589"/>
        <end position="1153"/>
    </location>
</feature>
<evidence type="ECO:0000259" key="11">
    <source>
        <dbReference type="Pfam" id="PF07715"/>
    </source>
</evidence>
<dbReference type="Proteomes" id="UP000237608">
    <property type="component" value="Unassembled WGS sequence"/>
</dbReference>
<keyword evidence="2 8" id="KW-0813">Transport</keyword>
<gene>
    <name evidence="12" type="ORF">BTO13_04765</name>
</gene>
<dbReference type="InterPro" id="IPR037066">
    <property type="entry name" value="Plug_dom_sf"/>
</dbReference>
<evidence type="ECO:0000259" key="10">
    <source>
        <dbReference type="Pfam" id="PF00593"/>
    </source>
</evidence>
<comment type="caution">
    <text evidence="12">The sequence shown here is derived from an EMBL/GenBank/DDBJ whole genome shotgun (WGS) entry which is preliminary data.</text>
</comment>
<dbReference type="PROSITE" id="PS52016">
    <property type="entry name" value="TONB_DEPENDENT_REC_3"/>
    <property type="match status" value="1"/>
</dbReference>
<keyword evidence="5 9" id="KW-0798">TonB box</keyword>
<keyword evidence="4 8" id="KW-0812">Transmembrane</keyword>
<comment type="subcellular location">
    <subcellularLocation>
        <location evidence="1 8">Cell outer membrane</location>
        <topology evidence="1 8">Multi-pass membrane protein</topology>
    </subcellularLocation>
</comment>
<name>A0A2S7WAF3_9FLAO</name>
<dbReference type="Pfam" id="PF07715">
    <property type="entry name" value="Plug"/>
    <property type="match status" value="1"/>
</dbReference>
<evidence type="ECO:0000313" key="13">
    <source>
        <dbReference type="Proteomes" id="UP000237608"/>
    </source>
</evidence>
<dbReference type="SUPFAM" id="SSF49464">
    <property type="entry name" value="Carboxypeptidase regulatory domain-like"/>
    <property type="match status" value="1"/>
</dbReference>